<dbReference type="KEGG" id="pprc:PFLCHA0_c00930"/>
<sequence length="94" mass="10679">MNRQRLAQLRIAPLHLQQGLFAVLALLVTLIAGQQFQRWQDSQAPAPRVPVHHFTQTHFSSVSSQLNDQAPMQLMAVDQAQPVADAPRQERWVF</sequence>
<dbReference type="RefSeq" id="WP_015633659.1">
    <property type="nucleotide sequence ID" value="NC_021237.1"/>
</dbReference>
<dbReference type="Proteomes" id="UP000013940">
    <property type="component" value="Chromosome"/>
</dbReference>
<accession>A0A2C9EE26</accession>
<evidence type="ECO:0000313" key="2">
    <source>
        <dbReference type="Proteomes" id="UP000013940"/>
    </source>
</evidence>
<gene>
    <name evidence="1" type="ORF">PFLCHA0_c00930</name>
</gene>
<evidence type="ECO:0000313" key="1">
    <source>
        <dbReference type="EMBL" id="AGL81900.1"/>
    </source>
</evidence>
<organism evidence="1 2">
    <name type="scientific">Pseudomonas protegens (strain DSM 19095 / LMG 27888 / CFBP 6595 / CHA0)</name>
    <dbReference type="NCBI Taxonomy" id="1124983"/>
    <lineage>
        <taxon>Bacteria</taxon>
        <taxon>Pseudomonadati</taxon>
        <taxon>Pseudomonadota</taxon>
        <taxon>Gammaproteobacteria</taxon>
        <taxon>Pseudomonadales</taxon>
        <taxon>Pseudomonadaceae</taxon>
        <taxon>Pseudomonas</taxon>
    </lineage>
</organism>
<protein>
    <submittedName>
        <fullName evidence="1">Uncharacterized protein</fullName>
    </submittedName>
</protein>
<name>A0A2C9EE26_PSEPH</name>
<dbReference type="HOGENOM" id="CLU_2370623_0_0_6"/>
<reference evidence="2" key="1">
    <citation type="journal article" date="2014" name="Genome Announc.">
        <title>Full-genome sequence of the plant growth-promoting bacterium Pseudomonas protegens CHA0.</title>
        <authorList>
            <person name="Jousset A."/>
            <person name="Schuldes J."/>
            <person name="Keel C."/>
            <person name="Maurhofer M."/>
            <person name="Daniel R."/>
            <person name="Scheu S."/>
            <person name="Thuermer A."/>
        </authorList>
    </citation>
    <scope>NUCLEOTIDE SEQUENCE [LARGE SCALE GENOMIC DNA]</scope>
    <source>
        <strain evidence="2">DSM 19095 / LMG 27888 / CFBP 6595 / CHA0</strain>
    </source>
</reference>
<dbReference type="eggNOG" id="ENOG5031TPP">
    <property type="taxonomic scope" value="Bacteria"/>
</dbReference>
<dbReference type="EMBL" id="CP003190">
    <property type="protein sequence ID" value="AGL81900.1"/>
    <property type="molecule type" value="Genomic_DNA"/>
</dbReference>
<dbReference type="GeneID" id="57473066"/>
<proteinExistence type="predicted"/>
<dbReference type="AlphaFoldDB" id="A0A2C9EE26"/>